<dbReference type="EMBL" id="JAAGWY010000005">
    <property type="protein sequence ID" value="NEN07648.1"/>
    <property type="molecule type" value="Genomic_DNA"/>
</dbReference>
<feature type="domain" description="Type VII secretion system protein EccE" evidence="2">
    <location>
        <begin position="257"/>
        <end position="367"/>
    </location>
</feature>
<reference evidence="3 4" key="1">
    <citation type="journal article" date="2014" name="J. Microbiol.">
        <title>Diaminobutyricibacter tongyongensis gen. nov., sp. nov. and Homoserinibacter gongjuensis gen. nov., sp. nov. belong to the family Microbacteriaceae.</title>
        <authorList>
            <person name="Kim S.J."/>
            <person name="Ahn J.H."/>
            <person name="Weon H.Y."/>
            <person name="Hamada M."/>
            <person name="Suzuki K."/>
            <person name="Kwon S.W."/>
        </authorList>
    </citation>
    <scope>NUCLEOTIDE SEQUENCE [LARGE SCALE GENOMIC DNA]</scope>
    <source>
        <strain evidence="3 4">NBRC 108724</strain>
    </source>
</reference>
<comment type="caution">
    <text evidence="3">The sequence shown here is derived from an EMBL/GenBank/DDBJ whole genome shotgun (WGS) entry which is preliminary data.</text>
</comment>
<evidence type="ECO:0000313" key="4">
    <source>
        <dbReference type="Proteomes" id="UP000474967"/>
    </source>
</evidence>
<dbReference type="Pfam" id="PF11203">
    <property type="entry name" value="EccE"/>
    <property type="match status" value="1"/>
</dbReference>
<dbReference type="InterPro" id="IPR049978">
    <property type="entry name" value="SCO6880-like"/>
</dbReference>
<dbReference type="InterPro" id="IPR050051">
    <property type="entry name" value="EccE_dom"/>
</dbReference>
<dbReference type="AlphaFoldDB" id="A0A6L9Y2Y0"/>
<feature type="transmembrane region" description="Helical" evidence="1">
    <location>
        <begin position="57"/>
        <end position="76"/>
    </location>
</feature>
<keyword evidence="1" id="KW-1133">Transmembrane helix</keyword>
<keyword evidence="1" id="KW-0472">Membrane</keyword>
<name>A0A6L9Y2Y0_9MICO</name>
<proteinExistence type="predicted"/>
<evidence type="ECO:0000256" key="1">
    <source>
        <dbReference type="SAM" id="Phobius"/>
    </source>
</evidence>
<evidence type="ECO:0000313" key="3">
    <source>
        <dbReference type="EMBL" id="NEN07648.1"/>
    </source>
</evidence>
<dbReference type="Proteomes" id="UP000474967">
    <property type="component" value="Unassembled WGS sequence"/>
</dbReference>
<organism evidence="3 4">
    <name type="scientific">Leifsonia tongyongensis</name>
    <dbReference type="NCBI Taxonomy" id="1268043"/>
    <lineage>
        <taxon>Bacteria</taxon>
        <taxon>Bacillati</taxon>
        <taxon>Actinomycetota</taxon>
        <taxon>Actinomycetes</taxon>
        <taxon>Micrococcales</taxon>
        <taxon>Microbacteriaceae</taxon>
        <taxon>Leifsonia</taxon>
    </lineage>
</organism>
<accession>A0A6L9Y2Y0</accession>
<dbReference type="NCBIfam" id="NF042935">
    <property type="entry name" value="SCO6880_fam"/>
    <property type="match status" value="1"/>
</dbReference>
<dbReference type="RefSeq" id="WP_163291150.1">
    <property type="nucleotide sequence ID" value="NZ_JAAGWY010000005.1"/>
</dbReference>
<keyword evidence="4" id="KW-1185">Reference proteome</keyword>
<keyword evidence="1" id="KW-0812">Transmembrane</keyword>
<gene>
    <name evidence="3" type="ORF">G3T36_17470</name>
</gene>
<sequence>MTTFIADQILSDEGAPRVRFAARERRGLILGLTFPQLVVVGAAIAVLLATLFINPNVFWVALPIVALACFLAVATYRREPVLVIAAQALRYGYRSVAGQTAFRRDVWMRVSLASLDIGHAHLEAIKPVVTSRFLLPGALGDVQIIQVPGAGAFVYNARGRLASVTVRVGSKAWALRDKGTQEAAYDGFVEWLSSLENLPGVRETTIRIRVDRASSNELHDYLVAREDENQPQVSTELRKQYWMLTEAASKRSMGFTNFITLTFDTAALNSAIRDAGKGLTGLGAVLKERVAGIEASMEHARLAPAGWLTSDELDDLLALSADPVSASVRREQDTGPLELPAAPPVMGIDEGWDSMRVDESWHQTFWVAEWPRTDVRTGFLEPLLYAGDATRVITLQVRPIATHKALAQLSRAQSDMETAATIRFKLQSRIPLTHIREEEDLAVREHDLVDGFGDVQYRGFITISAESKDALAKARTDIEQASHPARLLLASMSGQQAAGFVTGALPVPIEGE</sequence>
<evidence type="ECO:0000259" key="2">
    <source>
        <dbReference type="Pfam" id="PF11203"/>
    </source>
</evidence>
<protein>
    <recommendedName>
        <fullName evidence="2">Type VII secretion system protein EccE domain-containing protein</fullName>
    </recommendedName>
</protein>
<feature type="transmembrane region" description="Helical" evidence="1">
    <location>
        <begin position="27"/>
        <end position="51"/>
    </location>
</feature>